<dbReference type="InterPro" id="IPR051465">
    <property type="entry name" value="Cell_Envelope_Struct_Comp"/>
</dbReference>
<accession>A0A645AM74</accession>
<feature type="domain" description="SLH" evidence="1">
    <location>
        <begin position="413"/>
        <end position="472"/>
    </location>
</feature>
<evidence type="ECO:0000313" key="2">
    <source>
        <dbReference type="EMBL" id="MPM54259.1"/>
    </source>
</evidence>
<comment type="caution">
    <text evidence="2">The sequence shown here is derived from an EMBL/GenBank/DDBJ whole genome shotgun (WGS) entry which is preliminary data.</text>
</comment>
<gene>
    <name evidence="2" type="ORF">SDC9_101035</name>
</gene>
<evidence type="ECO:0000259" key="1">
    <source>
        <dbReference type="PROSITE" id="PS51272"/>
    </source>
</evidence>
<dbReference type="Pfam" id="PF00395">
    <property type="entry name" value="SLH"/>
    <property type="match status" value="2"/>
</dbReference>
<dbReference type="PROSITE" id="PS51272">
    <property type="entry name" value="SLH"/>
    <property type="match status" value="3"/>
</dbReference>
<feature type="domain" description="SLH" evidence="1">
    <location>
        <begin position="539"/>
        <end position="600"/>
    </location>
</feature>
<feature type="domain" description="SLH" evidence="1">
    <location>
        <begin position="473"/>
        <end position="536"/>
    </location>
</feature>
<name>A0A645AM74_9ZZZZ</name>
<protein>
    <recommendedName>
        <fullName evidence="1">SLH domain-containing protein</fullName>
    </recommendedName>
</protein>
<reference evidence="2" key="1">
    <citation type="submission" date="2019-08" db="EMBL/GenBank/DDBJ databases">
        <authorList>
            <person name="Kucharzyk K."/>
            <person name="Murdoch R.W."/>
            <person name="Higgins S."/>
            <person name="Loffler F."/>
        </authorList>
    </citation>
    <scope>NUCLEOTIDE SEQUENCE</scope>
</reference>
<dbReference type="PANTHER" id="PTHR43308">
    <property type="entry name" value="OUTER MEMBRANE PROTEIN ALPHA-RELATED"/>
    <property type="match status" value="1"/>
</dbReference>
<dbReference type="InterPro" id="IPR041286">
    <property type="entry name" value="MBG_2"/>
</dbReference>
<dbReference type="Pfam" id="PF18676">
    <property type="entry name" value="MBG_2"/>
    <property type="match status" value="2"/>
</dbReference>
<proteinExistence type="predicted"/>
<dbReference type="InterPro" id="IPR001119">
    <property type="entry name" value="SLH_dom"/>
</dbReference>
<dbReference type="AlphaFoldDB" id="A0A645AM74"/>
<dbReference type="EMBL" id="VSSQ01014722">
    <property type="protein sequence ID" value="MPM54259.1"/>
    <property type="molecule type" value="Genomic_DNA"/>
</dbReference>
<sequence length="600" mass="66668">MKGNLEITKRPITITADAQSKIYGNADPALSYRITQGQLAYDDTFQGGLDRDSGDDVGTYRILQGTLNLNQNYDLTYQLSSLDITPRSLTITIGDAEKNLNSPDPRFTYEVTSGTLISSDSIMGSPDREQGEFPGSYTIHQGTIDTGPNYDVYFVTGTLTIQPEDVPISKDNVEVIINGNVEQIGKQTIIEEEEKPKTLLLTVDTEQALKRIDELQKKNETETEPAKNTFLVPVNNVGSTPVKVNLTGDVVKNLEEGQFDVQIQSGNITYNVPAQEFSIMQVANRMNVSAEQLRSIEIETTIQPVSEAATQAYRSFVEQNNNLLVFPPVSFHIEAKTEKQDGTTESVAITQFTNYVNRTIELPANTDPKLVTTGIIFHDDGTYSHVPTTVYQLNGKWYANINSLTNSEYALIFNSVTVPAVANHWSKSMVEDMAARLVLVDVEHFSPDAQITRSEFADYIVRALGLYRKEKVGSSSFLDVNTNHQDFLVIEIAHRYGIIHGYNNGTFQPDQLITRQEAMTMYSRAMEITQLVGTNALRFQQFEDFSEVSTWAAEYVKSVVAAGVFNGTSSQTLSPLTQLTHAESLTAIRNLLVKSNLINQ</sequence>
<organism evidence="2">
    <name type="scientific">bioreactor metagenome</name>
    <dbReference type="NCBI Taxonomy" id="1076179"/>
    <lineage>
        <taxon>unclassified sequences</taxon>
        <taxon>metagenomes</taxon>
        <taxon>ecological metagenomes</taxon>
    </lineage>
</organism>